<protein>
    <recommendedName>
        <fullName evidence="2">Nucleolus and neural progenitor protein-like N-terminal domain-containing protein</fullName>
    </recommendedName>
</protein>
<sequence length="470" mass="51870">MRLLMSRLKRKNFVRINFLRISRVGNGEFPSQESSPSRVLKLSSLIGLGAHPAQNTSALRLPRAAQPKSVKRQEQHRTDGQPPPPPPRSQAPSAMSQRPEAGSTAGGDEEQRLRAALRHLQAEAGVLERLVYKHRNQHRGAAYFQYLLKVRRDLKLLLGAGLAEVFNAVFPVLACRKPANTILVPSKQTKKKPGANHSHHERLLGVARLLSQMAEPVMKAAIQITFLLARSFFIDLCTAVFSLLARTRVLIQQMLLDVVSLYNKVTDLTDRKQAVKISIGGVQAFREYYPSMNDACAVLECVWVKDKFVLHEKMKESCQETQVEDQKPCAPESSIQYETLPLVSEDTQNLEETNCPAKDAGLAEQPDKINHCSGAGGSQSGRQLESGSGACSVPDNLSTRMHSGPHPDLKHETRKRVAFIAVGNPKVPGAASESSEVNKKQRLDMISQASVESGLYNKLLDSENVKKSIL</sequence>
<evidence type="ECO:0000313" key="4">
    <source>
        <dbReference type="Proteomes" id="UP001497457"/>
    </source>
</evidence>
<evidence type="ECO:0000313" key="3">
    <source>
        <dbReference type="EMBL" id="CAL5073468.1"/>
    </source>
</evidence>
<dbReference type="Pfam" id="PF14780">
    <property type="entry name" value="NEPRO_N"/>
    <property type="match status" value="1"/>
</dbReference>
<organism evidence="3 4">
    <name type="scientific">Urochloa decumbens</name>
    <dbReference type="NCBI Taxonomy" id="240449"/>
    <lineage>
        <taxon>Eukaryota</taxon>
        <taxon>Viridiplantae</taxon>
        <taxon>Streptophyta</taxon>
        <taxon>Embryophyta</taxon>
        <taxon>Tracheophyta</taxon>
        <taxon>Spermatophyta</taxon>
        <taxon>Magnoliopsida</taxon>
        <taxon>Liliopsida</taxon>
        <taxon>Poales</taxon>
        <taxon>Poaceae</taxon>
        <taxon>PACMAD clade</taxon>
        <taxon>Panicoideae</taxon>
        <taxon>Panicodae</taxon>
        <taxon>Paniceae</taxon>
        <taxon>Melinidinae</taxon>
        <taxon>Urochloa</taxon>
    </lineage>
</organism>
<proteinExistence type="predicted"/>
<reference evidence="3 4" key="2">
    <citation type="submission" date="2024-10" db="EMBL/GenBank/DDBJ databases">
        <authorList>
            <person name="Ryan C."/>
        </authorList>
    </citation>
    <scope>NUCLEOTIDE SEQUENCE [LARGE SCALE GENOMIC DNA]</scope>
</reference>
<dbReference type="Proteomes" id="UP001497457">
    <property type="component" value="Chromosome 6rd"/>
</dbReference>
<dbReference type="PANTHER" id="PTHR34786">
    <property type="entry name" value="OS09G0504900 PROTEIN"/>
    <property type="match status" value="1"/>
</dbReference>
<reference evidence="4" key="1">
    <citation type="submission" date="2024-06" db="EMBL/GenBank/DDBJ databases">
        <authorList>
            <person name="Ryan C."/>
        </authorList>
    </citation>
    <scope>NUCLEOTIDE SEQUENCE [LARGE SCALE GENOMIC DNA]</scope>
</reference>
<feature type="region of interest" description="Disordered" evidence="1">
    <location>
        <begin position="366"/>
        <end position="413"/>
    </location>
</feature>
<accession>A0ABC9FET9</accession>
<name>A0ABC9FET9_9POAL</name>
<dbReference type="PANTHER" id="PTHR34786:SF1">
    <property type="entry name" value="OS09G0504900 PROTEIN"/>
    <property type="match status" value="1"/>
</dbReference>
<dbReference type="EMBL" id="OZ075116">
    <property type="protein sequence ID" value="CAL5073468.1"/>
    <property type="molecule type" value="Genomic_DNA"/>
</dbReference>
<dbReference type="InterPro" id="IPR027951">
    <property type="entry name" value="Nepro_N"/>
</dbReference>
<dbReference type="AlphaFoldDB" id="A0ABC9FET9"/>
<gene>
    <name evidence="3" type="ORF">URODEC1_LOCUS104634</name>
</gene>
<evidence type="ECO:0000256" key="1">
    <source>
        <dbReference type="SAM" id="MobiDB-lite"/>
    </source>
</evidence>
<feature type="domain" description="Nucleolus and neural progenitor protein-like N-terminal" evidence="2">
    <location>
        <begin position="116"/>
        <end position="265"/>
    </location>
</feature>
<evidence type="ECO:0000259" key="2">
    <source>
        <dbReference type="Pfam" id="PF14780"/>
    </source>
</evidence>
<keyword evidence="4" id="KW-1185">Reference proteome</keyword>
<feature type="region of interest" description="Disordered" evidence="1">
    <location>
        <begin position="53"/>
        <end position="109"/>
    </location>
</feature>